<dbReference type="EMBL" id="DVOR01000086">
    <property type="protein sequence ID" value="HIV09009.1"/>
    <property type="molecule type" value="Genomic_DNA"/>
</dbReference>
<dbReference type="AlphaFoldDB" id="A0A9D1NN16"/>
<accession>A0A9D1NN16</accession>
<gene>
    <name evidence="1" type="ORF">IAC79_02700</name>
</gene>
<evidence type="ECO:0000313" key="1">
    <source>
        <dbReference type="EMBL" id="HIV09009.1"/>
    </source>
</evidence>
<protein>
    <submittedName>
        <fullName evidence="1">Uncharacterized protein</fullName>
    </submittedName>
</protein>
<reference evidence="1" key="1">
    <citation type="submission" date="2020-10" db="EMBL/GenBank/DDBJ databases">
        <authorList>
            <person name="Gilroy R."/>
        </authorList>
    </citation>
    <scope>NUCLEOTIDE SEQUENCE</scope>
    <source>
        <strain evidence="1">35461</strain>
    </source>
</reference>
<organism evidence="1 2">
    <name type="scientific">Candidatus Spyradenecus faecavium</name>
    <dbReference type="NCBI Taxonomy" id="2840947"/>
    <lineage>
        <taxon>Bacteria</taxon>
        <taxon>Pseudomonadati</taxon>
        <taxon>Lentisphaerota</taxon>
        <taxon>Lentisphaeria</taxon>
        <taxon>Lentisphaerales</taxon>
        <taxon>Lentisphaeraceae</taxon>
        <taxon>Lentisphaeraceae incertae sedis</taxon>
        <taxon>Candidatus Spyradenecus</taxon>
    </lineage>
</organism>
<feature type="non-terminal residue" evidence="1">
    <location>
        <position position="126"/>
    </location>
</feature>
<reference evidence="1" key="2">
    <citation type="journal article" date="2021" name="PeerJ">
        <title>Extensive microbial diversity within the chicken gut microbiome revealed by metagenomics and culture.</title>
        <authorList>
            <person name="Gilroy R."/>
            <person name="Ravi A."/>
            <person name="Getino M."/>
            <person name="Pursley I."/>
            <person name="Horton D.L."/>
            <person name="Alikhan N.F."/>
            <person name="Baker D."/>
            <person name="Gharbi K."/>
            <person name="Hall N."/>
            <person name="Watson M."/>
            <person name="Adriaenssens E.M."/>
            <person name="Foster-Nyarko E."/>
            <person name="Jarju S."/>
            <person name="Secka A."/>
            <person name="Antonio M."/>
            <person name="Oren A."/>
            <person name="Chaudhuri R.R."/>
            <person name="La Ragione R."/>
            <person name="Hildebrand F."/>
            <person name="Pallen M.J."/>
        </authorList>
    </citation>
    <scope>NUCLEOTIDE SEQUENCE</scope>
    <source>
        <strain evidence="1">35461</strain>
    </source>
</reference>
<sequence length="126" mass="13918">MPTRHLIGRSADAPTLIVRWCRGRWPDALPPGLVFCVPTSLALRRLRDALIDAYGAFQGVRFLTPAALPTLFAPPAETPAATPAEMLRVWARVFEWLRGADPSDAVLASLFPGRREWLARPAARYA</sequence>
<evidence type="ECO:0000313" key="2">
    <source>
        <dbReference type="Proteomes" id="UP000886845"/>
    </source>
</evidence>
<proteinExistence type="predicted"/>
<comment type="caution">
    <text evidence="1">The sequence shown here is derived from an EMBL/GenBank/DDBJ whole genome shotgun (WGS) entry which is preliminary data.</text>
</comment>
<name>A0A9D1NN16_9BACT</name>
<dbReference type="Proteomes" id="UP000886845">
    <property type="component" value="Unassembled WGS sequence"/>
</dbReference>